<evidence type="ECO:0000313" key="1">
    <source>
        <dbReference type="EMBL" id="KAJ9063812.1"/>
    </source>
</evidence>
<protein>
    <submittedName>
        <fullName evidence="1">Mitochondrial import receptor subunit tom20</fullName>
    </submittedName>
</protein>
<keyword evidence="2" id="KW-1185">Reference proteome</keyword>
<organism evidence="1 2">
    <name type="scientific">Entomophthora muscae</name>
    <dbReference type="NCBI Taxonomy" id="34485"/>
    <lineage>
        <taxon>Eukaryota</taxon>
        <taxon>Fungi</taxon>
        <taxon>Fungi incertae sedis</taxon>
        <taxon>Zoopagomycota</taxon>
        <taxon>Entomophthoromycotina</taxon>
        <taxon>Entomophthoromycetes</taxon>
        <taxon>Entomophthorales</taxon>
        <taxon>Entomophthoraceae</taxon>
        <taxon>Entomophthora</taxon>
    </lineage>
</organism>
<accession>A0ACC2SNZ6</accession>
<sequence length="583" mass="64694">MEINYKNIFISVVCLSAITGLGYAFYFDHKRRNDSKFRKELKKKKNAQKSIAKDEDEKTHDEMVAESAKKLAAIYKKVKDEPAPKPAEFEQFFFSQLTKGEMLIKEGPEYFEAAATELFRAIAFCPNPVEVILMLENIVPKPVNEIVLALFSLELKTKREEFMEFYDKFPAPEKNVKLVEDPKQPESAAVEGVKKFYAIATKDFEAGEVIYTEKPIASTLVPTLEGKGFCSVCFKKTNAPIKHPFLEREYCSESCHETAVNEFPAEAPTKGSLELVTHFKDSGKMLASMLGRTLSKAFHQHESGNVVNPETENYTPILHTERYIAVDFTPDEQSCATEVELIQDYLRHRTEDADQVITLDYYKATISKFSRACFAVVNAPEDPLVIASPKTDEPIRYVVPGPFTGCGFYPLTAYLNGGLAEVNCQVEFRSGDYVLTLVSTKPIKKGEGFIVTTFDSSSAKGEADIPNEADFPPLVQEDSQKTPEIAHIESGTPTSSYAEVVAESPEPSEEKHAESSDATPSYSQVVQDSAPEAIKEKDDESHAAPSYAAVAAEEPSADSDVITHDEVASSQEFEKVEATPESS</sequence>
<gene>
    <name evidence="1" type="primary">TOM20_2</name>
    <name evidence="1" type="ORF">DSO57_1036950</name>
</gene>
<reference evidence="1" key="1">
    <citation type="submission" date="2022-04" db="EMBL/GenBank/DDBJ databases">
        <title>Genome of the entomopathogenic fungus Entomophthora muscae.</title>
        <authorList>
            <person name="Elya C."/>
            <person name="Lovett B.R."/>
            <person name="Lee E."/>
            <person name="Macias A.M."/>
            <person name="Hajek A.E."/>
            <person name="De Bivort B.L."/>
            <person name="Kasson M.T."/>
            <person name="De Fine Licht H.H."/>
            <person name="Stajich J.E."/>
        </authorList>
    </citation>
    <scope>NUCLEOTIDE SEQUENCE</scope>
    <source>
        <strain evidence="1">Berkeley</strain>
    </source>
</reference>
<name>A0ACC2SNZ6_9FUNG</name>
<dbReference type="EMBL" id="QTSX02004635">
    <property type="protein sequence ID" value="KAJ9063812.1"/>
    <property type="molecule type" value="Genomic_DNA"/>
</dbReference>
<proteinExistence type="predicted"/>
<evidence type="ECO:0000313" key="2">
    <source>
        <dbReference type="Proteomes" id="UP001165960"/>
    </source>
</evidence>
<dbReference type="Proteomes" id="UP001165960">
    <property type="component" value="Unassembled WGS sequence"/>
</dbReference>
<keyword evidence="1" id="KW-0675">Receptor</keyword>
<comment type="caution">
    <text evidence="1">The sequence shown here is derived from an EMBL/GenBank/DDBJ whole genome shotgun (WGS) entry which is preliminary data.</text>
</comment>